<keyword evidence="5 10" id="KW-0813">Transport</keyword>
<dbReference type="Gene3D" id="2.50.20.10">
    <property type="entry name" value="Lipoprotein localisation LolA/LolB/LppX"/>
    <property type="match status" value="1"/>
</dbReference>
<reference evidence="11 12" key="1">
    <citation type="submission" date="2022-10" db="EMBL/GenBank/DDBJ databases">
        <title>Alteromonas sp. chi3 Genome sequencing.</title>
        <authorList>
            <person name="Park S."/>
        </authorList>
    </citation>
    <scope>NUCLEOTIDE SEQUENCE [LARGE SCALE GENOMIC DNA]</scope>
    <source>
        <strain evidence="12">chi3</strain>
    </source>
</reference>
<evidence type="ECO:0000256" key="1">
    <source>
        <dbReference type="ARBA" id="ARBA00004418"/>
    </source>
</evidence>
<evidence type="ECO:0000313" key="12">
    <source>
        <dbReference type="Proteomes" id="UP001218788"/>
    </source>
</evidence>
<comment type="function">
    <text evidence="10">Participates in the translocation of lipoproteins from the inner membrane to the outer membrane. Only forms a complex with a lipoprotein if the residue after the N-terminal Cys is not an aspartate (The Asp acts as a targeting signal to indicate that the lipoprotein should stay in the inner membrane).</text>
</comment>
<evidence type="ECO:0000256" key="10">
    <source>
        <dbReference type="HAMAP-Rule" id="MF_00240"/>
    </source>
</evidence>
<proteinExistence type="inferred from homology"/>
<dbReference type="Pfam" id="PF03548">
    <property type="entry name" value="LolA"/>
    <property type="match status" value="1"/>
</dbReference>
<dbReference type="PANTHER" id="PTHR35869">
    <property type="entry name" value="OUTER-MEMBRANE LIPOPROTEIN CARRIER PROTEIN"/>
    <property type="match status" value="1"/>
</dbReference>
<comment type="caution">
    <text evidence="11">The sequence shown here is derived from an EMBL/GenBank/DDBJ whole genome shotgun (WGS) entry which is preliminary data.</text>
</comment>
<dbReference type="SUPFAM" id="SSF89392">
    <property type="entry name" value="Prokaryotic lipoproteins and lipoprotein localization factors"/>
    <property type="match status" value="1"/>
</dbReference>
<keyword evidence="11" id="KW-0449">Lipoprotein</keyword>
<evidence type="ECO:0000256" key="8">
    <source>
        <dbReference type="ARBA" id="ARBA00022927"/>
    </source>
</evidence>
<keyword evidence="6 10" id="KW-0732">Signal</keyword>
<evidence type="ECO:0000313" key="11">
    <source>
        <dbReference type="EMBL" id="MDC8831140.1"/>
    </source>
</evidence>
<evidence type="ECO:0000256" key="7">
    <source>
        <dbReference type="ARBA" id="ARBA00022764"/>
    </source>
</evidence>
<keyword evidence="9 10" id="KW-0143">Chaperone</keyword>
<dbReference type="InterPro" id="IPR018323">
    <property type="entry name" value="OM_lipoprot_carrier_LolA_Pbac"/>
</dbReference>
<keyword evidence="7 10" id="KW-0574">Periplasm</keyword>
<comment type="subunit">
    <text evidence="3 10">Monomer.</text>
</comment>
<gene>
    <name evidence="10 11" type="primary">lolA</name>
    <name evidence="11" type="ORF">OIK42_10250</name>
</gene>
<name>A0ABT5L272_9ALTE</name>
<protein>
    <recommendedName>
        <fullName evidence="4 10">Outer-membrane lipoprotein carrier protein</fullName>
    </recommendedName>
</protein>
<keyword evidence="12" id="KW-1185">Reference proteome</keyword>
<comment type="similarity">
    <text evidence="2 10">Belongs to the LolA family.</text>
</comment>
<dbReference type="CDD" id="cd16325">
    <property type="entry name" value="LolA"/>
    <property type="match status" value="1"/>
</dbReference>
<evidence type="ECO:0000256" key="3">
    <source>
        <dbReference type="ARBA" id="ARBA00011245"/>
    </source>
</evidence>
<dbReference type="InterPro" id="IPR029046">
    <property type="entry name" value="LolA/LolB/LppX"/>
</dbReference>
<evidence type="ECO:0000256" key="6">
    <source>
        <dbReference type="ARBA" id="ARBA00022729"/>
    </source>
</evidence>
<dbReference type="InterPro" id="IPR004564">
    <property type="entry name" value="OM_lipoprot_carrier_LolA-like"/>
</dbReference>
<evidence type="ECO:0000256" key="4">
    <source>
        <dbReference type="ARBA" id="ARBA00014035"/>
    </source>
</evidence>
<evidence type="ECO:0000256" key="5">
    <source>
        <dbReference type="ARBA" id="ARBA00022448"/>
    </source>
</evidence>
<sequence length="208" mass="23109" precursor="true">MITQLKRLTGRLGILLVCISGNAMADDAGTLKTRLSSLESFQAGFSQQVIDEQGETVHQASGTIMMARPNQLRWETQQPDETVLIADGESVWHIDYWVEQVTVMSQQQAVENNPMVLLTSNDEKVWQQYSIEQLDDKTFKVSALADSGQIKALTLAFADGGLASLVMLDSQGQQSVIEFSQRQFNQTISSDTFRANVPEGFMVDDQRS</sequence>
<dbReference type="NCBIfam" id="TIGR00547">
    <property type="entry name" value="lolA"/>
    <property type="match status" value="1"/>
</dbReference>
<dbReference type="PANTHER" id="PTHR35869:SF1">
    <property type="entry name" value="OUTER-MEMBRANE LIPOPROTEIN CARRIER PROTEIN"/>
    <property type="match status" value="1"/>
</dbReference>
<dbReference type="Proteomes" id="UP001218788">
    <property type="component" value="Unassembled WGS sequence"/>
</dbReference>
<dbReference type="EMBL" id="JAQQXP010000001">
    <property type="protein sequence ID" value="MDC8831140.1"/>
    <property type="molecule type" value="Genomic_DNA"/>
</dbReference>
<dbReference type="RefSeq" id="WP_273640266.1">
    <property type="nucleotide sequence ID" value="NZ_JAQQXP010000001.1"/>
</dbReference>
<feature type="signal peptide" evidence="10">
    <location>
        <begin position="1"/>
        <end position="25"/>
    </location>
</feature>
<organism evidence="11 12">
    <name type="scientific">Alteromonas gilva</name>
    <dbReference type="NCBI Taxonomy" id="2987522"/>
    <lineage>
        <taxon>Bacteria</taxon>
        <taxon>Pseudomonadati</taxon>
        <taxon>Pseudomonadota</taxon>
        <taxon>Gammaproteobacteria</taxon>
        <taxon>Alteromonadales</taxon>
        <taxon>Alteromonadaceae</taxon>
        <taxon>Alteromonas/Salinimonas group</taxon>
        <taxon>Alteromonas</taxon>
    </lineage>
</organism>
<feature type="chain" id="PRO_5044930996" description="Outer-membrane lipoprotein carrier protein" evidence="10">
    <location>
        <begin position="26"/>
        <end position="208"/>
    </location>
</feature>
<comment type="subcellular location">
    <subcellularLocation>
        <location evidence="1 10">Periplasm</location>
    </subcellularLocation>
</comment>
<evidence type="ECO:0000256" key="9">
    <source>
        <dbReference type="ARBA" id="ARBA00023186"/>
    </source>
</evidence>
<accession>A0ABT5L272</accession>
<evidence type="ECO:0000256" key="2">
    <source>
        <dbReference type="ARBA" id="ARBA00007615"/>
    </source>
</evidence>
<keyword evidence="8 10" id="KW-0653">Protein transport</keyword>
<dbReference type="HAMAP" id="MF_00240">
    <property type="entry name" value="LolA"/>
    <property type="match status" value="1"/>
</dbReference>